<keyword evidence="1" id="KW-0472">Membrane</keyword>
<name>A0RUJ5_CENSY</name>
<dbReference type="EnsemblBacteria" id="ABK77012">
    <property type="protein sequence ID" value="ABK77012"/>
    <property type="gene ID" value="CENSYa_0376"/>
</dbReference>
<evidence type="ECO:0000259" key="2">
    <source>
        <dbReference type="Pfam" id="PF13240"/>
    </source>
</evidence>
<sequence>MLQFGNAISTSLGNGRAPKHSSDCRRPLARTMWTDAPTLPGCYCPIPRACSVVAANCLPGAFTRGICPKPCLPHQNQIHKEKNPQNPRYSMDSTDIVDTVNELLKLGVGDQYRLEHIKLSYMESKTLWDSDKRYLERMKEKYLTVHKTEEIADPALATPVVEDDREVIHCWKCGKKNLLSANYCMKCGIALFDVGTKGAPRPHGEAPASRSRFPRWAKILVIVVAALFVLAAVSLAFSYGYFDGTDDAPRAPAPRQDGAASKCGAGTVFDAPTNSCVLER</sequence>
<keyword evidence="4" id="KW-1185">Reference proteome</keyword>
<evidence type="ECO:0000256" key="1">
    <source>
        <dbReference type="SAM" id="Phobius"/>
    </source>
</evidence>
<dbReference type="Pfam" id="PF13240">
    <property type="entry name" value="Zn_Ribbon_1"/>
    <property type="match status" value="1"/>
</dbReference>
<dbReference type="AlphaFoldDB" id="A0RUJ5"/>
<organism evidence="3 4">
    <name type="scientific">Cenarchaeum symbiosum (strain A)</name>
    <dbReference type="NCBI Taxonomy" id="414004"/>
    <lineage>
        <taxon>Archaea</taxon>
        <taxon>Nitrososphaerota</taxon>
        <taxon>Candidatus Cenarchaeales</taxon>
        <taxon>Candidatus Cenarchaeaceae</taxon>
        <taxon>Candidatus Cenarchaeum</taxon>
    </lineage>
</organism>
<dbReference type="HOGENOM" id="CLU_992470_0_0_2"/>
<keyword evidence="1" id="KW-1133">Transmembrane helix</keyword>
<dbReference type="Proteomes" id="UP000000758">
    <property type="component" value="Chromosome"/>
</dbReference>
<gene>
    <name evidence="3" type="ordered locus">CENSYa_0376</name>
</gene>
<dbReference type="KEGG" id="csy:CENSYa_0376"/>
<dbReference type="EMBL" id="DP000238">
    <property type="protein sequence ID" value="ABK77012.1"/>
    <property type="molecule type" value="Genomic_DNA"/>
</dbReference>
<keyword evidence="1" id="KW-0812">Transmembrane</keyword>
<protein>
    <recommendedName>
        <fullName evidence="2">Zinc-ribbon domain-containing protein</fullName>
    </recommendedName>
</protein>
<evidence type="ECO:0000313" key="4">
    <source>
        <dbReference type="Proteomes" id="UP000000758"/>
    </source>
</evidence>
<feature type="domain" description="Zinc-ribbon" evidence="2">
    <location>
        <begin position="169"/>
        <end position="189"/>
    </location>
</feature>
<accession>A0RUJ5</accession>
<reference evidence="3 4" key="1">
    <citation type="journal article" date="2006" name="Proc. Natl. Acad. Sci. U.S.A.">
        <title>Genomic analysis of the uncultivated marine crenarchaeote Cenarchaeum symbiosum.</title>
        <authorList>
            <person name="Hallam S.J."/>
            <person name="Konstantinidis K.T."/>
            <person name="Putnam N."/>
            <person name="Schleper C."/>
            <person name="Watanabe Y."/>
            <person name="Sugahara J."/>
            <person name="Preston C."/>
            <person name="de la Torre J."/>
            <person name="Richardson P.M."/>
            <person name="DeLong E.F."/>
        </authorList>
    </citation>
    <scope>NUCLEOTIDE SEQUENCE [LARGE SCALE GENOMIC DNA]</scope>
    <source>
        <strain evidence="4">A</strain>
    </source>
</reference>
<dbReference type="STRING" id="414004.CENSYa_0376"/>
<proteinExistence type="predicted"/>
<feature type="transmembrane region" description="Helical" evidence="1">
    <location>
        <begin position="219"/>
        <end position="242"/>
    </location>
</feature>
<evidence type="ECO:0000313" key="3">
    <source>
        <dbReference type="EMBL" id="ABK77012.1"/>
    </source>
</evidence>
<dbReference type="InterPro" id="IPR026870">
    <property type="entry name" value="Zinc_ribbon_dom"/>
</dbReference>